<reference evidence="1" key="1">
    <citation type="submission" date="2006-03" db="EMBL/GenBank/DDBJ databases">
        <authorList>
            <person name="Lin S."/>
            <person name="Dixon R."/>
            <person name="May G."/>
            <person name="Sumner L."/>
            <person name="Gonzales B."/>
            <person name="Cook D."/>
            <person name="Kim D."/>
            <person name="Young N."/>
            <person name="Cannon S."/>
            <person name="Roe B.A."/>
        </authorList>
    </citation>
    <scope>NUCLEOTIDE SEQUENCE</scope>
</reference>
<accession>Q1RU77</accession>
<evidence type="ECO:0000313" key="1">
    <source>
        <dbReference type="EMBL" id="ABE87605.1"/>
    </source>
</evidence>
<dbReference type="EMBL" id="AC153123">
    <property type="protein sequence ID" value="ABE87605.1"/>
    <property type="molecule type" value="Genomic_DNA"/>
</dbReference>
<organism evidence="1">
    <name type="scientific">Medicago truncatula</name>
    <name type="common">Barrel medic</name>
    <name type="synonym">Medicago tribuloides</name>
    <dbReference type="NCBI Taxonomy" id="3880"/>
    <lineage>
        <taxon>Eukaryota</taxon>
        <taxon>Viridiplantae</taxon>
        <taxon>Streptophyta</taxon>
        <taxon>Embryophyta</taxon>
        <taxon>Tracheophyta</taxon>
        <taxon>Spermatophyta</taxon>
        <taxon>Magnoliopsida</taxon>
        <taxon>eudicotyledons</taxon>
        <taxon>Gunneridae</taxon>
        <taxon>Pentapetalae</taxon>
        <taxon>rosids</taxon>
        <taxon>fabids</taxon>
        <taxon>Fabales</taxon>
        <taxon>Fabaceae</taxon>
        <taxon>Papilionoideae</taxon>
        <taxon>50 kb inversion clade</taxon>
        <taxon>NPAAA clade</taxon>
        <taxon>Hologalegina</taxon>
        <taxon>IRL clade</taxon>
        <taxon>Trifolieae</taxon>
        <taxon>Medicago</taxon>
    </lineage>
</organism>
<proteinExistence type="predicted"/>
<sequence length="77" mass="8500">MKIQEALENITKGGISLPNSKTSYIEANIEKDKGTTVSAPRQHSYACGTQFRAPRPMLTRLMHGSRRLEPVTPLTCA</sequence>
<gene>
    <name evidence="1" type="ORF">MtrDRAFT_AC153123g6v2</name>
</gene>
<dbReference type="AlphaFoldDB" id="Q1RU77"/>
<protein>
    <submittedName>
        <fullName evidence="1">Uncharacterized protein</fullName>
    </submittedName>
</protein>
<name>Q1RU77_MEDTR</name>
<reference evidence="1" key="2">
    <citation type="submission" date="2007-04" db="EMBL/GenBank/DDBJ databases">
        <authorList>
            <consortium name="The International Medicago Genome Annotation Group"/>
        </authorList>
    </citation>
    <scope>NUCLEOTIDE SEQUENCE</scope>
</reference>